<protein>
    <submittedName>
        <fullName evidence="1">Uncharacterized protein</fullName>
    </submittedName>
</protein>
<comment type="caution">
    <text evidence="1">The sequence shown here is derived from an EMBL/GenBank/DDBJ whole genome shotgun (WGS) entry which is preliminary data.</text>
</comment>
<gene>
    <name evidence="1" type="ORF">MILVUS5_LOCUS41000</name>
</gene>
<dbReference type="Proteomes" id="UP001177021">
    <property type="component" value="Unassembled WGS sequence"/>
</dbReference>
<organism evidence="1 2">
    <name type="scientific">Trifolium pratense</name>
    <name type="common">Red clover</name>
    <dbReference type="NCBI Taxonomy" id="57577"/>
    <lineage>
        <taxon>Eukaryota</taxon>
        <taxon>Viridiplantae</taxon>
        <taxon>Streptophyta</taxon>
        <taxon>Embryophyta</taxon>
        <taxon>Tracheophyta</taxon>
        <taxon>Spermatophyta</taxon>
        <taxon>Magnoliopsida</taxon>
        <taxon>eudicotyledons</taxon>
        <taxon>Gunneridae</taxon>
        <taxon>Pentapetalae</taxon>
        <taxon>rosids</taxon>
        <taxon>fabids</taxon>
        <taxon>Fabales</taxon>
        <taxon>Fabaceae</taxon>
        <taxon>Papilionoideae</taxon>
        <taxon>50 kb inversion clade</taxon>
        <taxon>NPAAA clade</taxon>
        <taxon>Hologalegina</taxon>
        <taxon>IRL clade</taxon>
        <taxon>Trifolieae</taxon>
        <taxon>Trifolium</taxon>
    </lineage>
</organism>
<accession>A0ACB0MDN8</accession>
<evidence type="ECO:0000313" key="2">
    <source>
        <dbReference type="Proteomes" id="UP001177021"/>
    </source>
</evidence>
<sequence length="298" mass="33629">MEELDSVFIYQEREHELRQKLIDTTLELETMKNIKTELFNLLKTAYQERDEARNQLQNLMNKLIPTSPIHLQDMLVQQESPLMFHSSKPNPSLTESSSLSHGSPPVDSFFETVSSPEFSNSNMCHLKYHQNRQNLVQVQDFNYLMVPTEKPVYVDRGTLVIDSMAKERVLPQKGKLLQAVVEAGPLLQNILLAGPLPTWRNPPPLKDIKLPSLNIKEYNNSTNNAAARIIEPVSFPKVSSVLQSSNATSSCSTSSMLHFAGNHILGSWNGSRKFINSDSSSSSSLMIQAGSRKRQRYQ</sequence>
<reference evidence="1" key="1">
    <citation type="submission" date="2023-10" db="EMBL/GenBank/DDBJ databases">
        <authorList>
            <person name="Rodriguez Cubillos JULIANA M."/>
            <person name="De Vega J."/>
        </authorList>
    </citation>
    <scope>NUCLEOTIDE SEQUENCE</scope>
</reference>
<proteinExistence type="predicted"/>
<evidence type="ECO:0000313" key="1">
    <source>
        <dbReference type="EMBL" id="CAJ2678768.1"/>
    </source>
</evidence>
<name>A0ACB0MDN8_TRIPR</name>
<dbReference type="EMBL" id="CASHSV030000823">
    <property type="protein sequence ID" value="CAJ2678768.1"/>
    <property type="molecule type" value="Genomic_DNA"/>
</dbReference>
<keyword evidence="2" id="KW-1185">Reference proteome</keyword>